<protein>
    <submittedName>
        <fullName evidence="2">Uncharacterized protein</fullName>
    </submittedName>
</protein>
<dbReference type="GeneID" id="35592463"/>
<dbReference type="AlphaFoldDB" id="A0A2I8VJ78"/>
<dbReference type="EMBL" id="CP026309">
    <property type="protein sequence ID" value="AUV81971.1"/>
    <property type="molecule type" value="Genomic_DNA"/>
</dbReference>
<feature type="compositionally biased region" description="Low complexity" evidence="1">
    <location>
        <begin position="206"/>
        <end position="219"/>
    </location>
</feature>
<feature type="region of interest" description="Disordered" evidence="1">
    <location>
        <begin position="200"/>
        <end position="219"/>
    </location>
</feature>
<evidence type="ECO:0000313" key="2">
    <source>
        <dbReference type="EMBL" id="AUV81971.1"/>
    </source>
</evidence>
<dbReference type="KEGG" id="srub:C2R22_10190"/>
<dbReference type="OrthoDB" id="242565at2157"/>
<name>A0A2I8VJ78_9EURY</name>
<dbReference type="Proteomes" id="UP000236584">
    <property type="component" value="Chromosome"/>
</dbReference>
<proteinExistence type="predicted"/>
<sequence length="219" mass="25228">MALSRAHADSVSRQSYRLIVRQSDTDALDGNRRWDGVWQHTVVEDEHTWLHTVVGYESRENDSDLVQYTLYTEGEFVYRRADTRNGTRYDRYPLRAADDGFGTHTDRSRRYVVRYLTTTDVEVDRVSWRPDEYRIVATGRPTAIEGEVSNYTATAFVDESGFVSELTVEFTREAGLDEDDRSARFRLEYAAVGDTTARPPGWYDEATNATATNATRERR</sequence>
<evidence type="ECO:0000313" key="3">
    <source>
        <dbReference type="Proteomes" id="UP000236584"/>
    </source>
</evidence>
<keyword evidence="3" id="KW-1185">Reference proteome</keyword>
<dbReference type="RefSeq" id="WP_103425660.1">
    <property type="nucleotide sequence ID" value="NZ_CP026309.1"/>
</dbReference>
<reference evidence="2 3" key="1">
    <citation type="submission" date="2018-01" db="EMBL/GenBank/DDBJ databases">
        <title>Complete genome sequence of Salinigranum rubrum GX10T, an extremely halophilic archaeon isolated from a marine solar saltern.</title>
        <authorList>
            <person name="Han S."/>
        </authorList>
    </citation>
    <scope>NUCLEOTIDE SEQUENCE [LARGE SCALE GENOMIC DNA]</scope>
    <source>
        <strain evidence="2 3">GX10</strain>
    </source>
</reference>
<accession>A0A2I8VJ78</accession>
<organism evidence="2 3">
    <name type="scientific">Salinigranum rubrum</name>
    <dbReference type="NCBI Taxonomy" id="755307"/>
    <lineage>
        <taxon>Archaea</taxon>
        <taxon>Methanobacteriati</taxon>
        <taxon>Methanobacteriota</taxon>
        <taxon>Stenosarchaea group</taxon>
        <taxon>Halobacteria</taxon>
        <taxon>Halobacteriales</taxon>
        <taxon>Haloferacaceae</taxon>
        <taxon>Salinigranum</taxon>
    </lineage>
</organism>
<evidence type="ECO:0000256" key="1">
    <source>
        <dbReference type="SAM" id="MobiDB-lite"/>
    </source>
</evidence>
<gene>
    <name evidence="2" type="ORF">C2R22_10190</name>
</gene>